<evidence type="ECO:0000256" key="12">
    <source>
        <dbReference type="ARBA" id="ARBA00025694"/>
    </source>
</evidence>
<evidence type="ECO:0000256" key="16">
    <source>
        <dbReference type="ARBA" id="ARBA00032185"/>
    </source>
</evidence>
<evidence type="ECO:0000256" key="11">
    <source>
        <dbReference type="ARBA" id="ARBA00023136"/>
    </source>
</evidence>
<dbReference type="Proteomes" id="UP001596379">
    <property type="component" value="Unassembled WGS sequence"/>
</dbReference>
<keyword evidence="11 18" id="KW-0472">Membrane</keyword>
<comment type="subunit">
    <text evidence="3">Heterooctamer of two A chains, two B chains, two C chains and two D chains.</text>
</comment>
<accession>A0ABW2J8D8</accession>
<evidence type="ECO:0000256" key="7">
    <source>
        <dbReference type="ARBA" id="ARBA00022692"/>
    </source>
</evidence>
<evidence type="ECO:0000256" key="10">
    <source>
        <dbReference type="ARBA" id="ARBA00023002"/>
    </source>
</evidence>
<organism evidence="19 20">
    <name type="scientific">Herminiimonas aquatilis</name>
    <dbReference type="NCBI Taxonomy" id="345342"/>
    <lineage>
        <taxon>Bacteria</taxon>
        <taxon>Pseudomonadati</taxon>
        <taxon>Pseudomonadota</taxon>
        <taxon>Betaproteobacteria</taxon>
        <taxon>Burkholderiales</taxon>
        <taxon>Oxalobacteraceae</taxon>
        <taxon>Herminiimonas</taxon>
    </lineage>
</organism>
<comment type="function">
    <text evidence="12">Cytochrome bo(3) ubiquinol terminal oxidase is the component of the aerobic respiratory chain of E.coli that predominates when cells are grown at high aeration. Has proton pump activity across the membrane in addition to electron transfer, pumping 2 protons/electron.</text>
</comment>
<evidence type="ECO:0000256" key="13">
    <source>
        <dbReference type="ARBA" id="ARBA00030071"/>
    </source>
</evidence>
<evidence type="ECO:0000256" key="1">
    <source>
        <dbReference type="ARBA" id="ARBA00004651"/>
    </source>
</evidence>
<keyword evidence="5" id="KW-0813">Transport</keyword>
<dbReference type="NCBIfam" id="TIGR02847">
    <property type="entry name" value="CyoD"/>
    <property type="match status" value="1"/>
</dbReference>
<evidence type="ECO:0000256" key="3">
    <source>
        <dbReference type="ARBA" id="ARBA00011700"/>
    </source>
</evidence>
<feature type="transmembrane region" description="Helical" evidence="18">
    <location>
        <begin position="95"/>
        <end position="117"/>
    </location>
</feature>
<evidence type="ECO:0000256" key="6">
    <source>
        <dbReference type="ARBA" id="ARBA00022475"/>
    </source>
</evidence>
<evidence type="ECO:0000256" key="2">
    <source>
        <dbReference type="ARBA" id="ARBA00008079"/>
    </source>
</evidence>
<keyword evidence="7 18" id="KW-0812">Transmembrane</keyword>
<evidence type="ECO:0000313" key="19">
    <source>
        <dbReference type="EMBL" id="MFC7299676.1"/>
    </source>
</evidence>
<evidence type="ECO:0000313" key="20">
    <source>
        <dbReference type="Proteomes" id="UP001596379"/>
    </source>
</evidence>
<evidence type="ECO:0000256" key="8">
    <source>
        <dbReference type="ARBA" id="ARBA00022982"/>
    </source>
</evidence>
<comment type="caution">
    <text evidence="19">The sequence shown here is derived from an EMBL/GenBank/DDBJ whole genome shotgun (WGS) entry which is preliminary data.</text>
</comment>
<evidence type="ECO:0000256" key="17">
    <source>
        <dbReference type="SAM" id="MobiDB-lite"/>
    </source>
</evidence>
<evidence type="ECO:0000256" key="14">
    <source>
        <dbReference type="ARBA" id="ARBA00030211"/>
    </source>
</evidence>
<dbReference type="InterPro" id="IPR014210">
    <property type="entry name" value="Cyt_o_ubiqinol_oxidase_su4"/>
</dbReference>
<comment type="subcellular location">
    <subcellularLocation>
        <location evidence="1">Cell membrane</location>
        <topology evidence="1">Multi-pass membrane protein</topology>
    </subcellularLocation>
</comment>
<dbReference type="RefSeq" id="WP_382235892.1">
    <property type="nucleotide sequence ID" value="NZ_JBHTCC010000003.1"/>
</dbReference>
<keyword evidence="20" id="KW-1185">Reference proteome</keyword>
<keyword evidence="10" id="KW-0560">Oxidoreductase</keyword>
<evidence type="ECO:0000256" key="18">
    <source>
        <dbReference type="SAM" id="Phobius"/>
    </source>
</evidence>
<dbReference type="PANTHER" id="PTHR36835">
    <property type="entry name" value="CYTOCHROME BO(3) UBIQUINOL OXIDASE SUBUNIT 4"/>
    <property type="match status" value="1"/>
</dbReference>
<gene>
    <name evidence="19" type="primary">cyoD</name>
    <name evidence="19" type="ORF">ACFQO0_14630</name>
</gene>
<keyword evidence="6" id="KW-1003">Cell membrane</keyword>
<evidence type="ECO:0000256" key="15">
    <source>
        <dbReference type="ARBA" id="ARBA00031887"/>
    </source>
</evidence>
<dbReference type="Pfam" id="PF03626">
    <property type="entry name" value="COX4_pro"/>
    <property type="match status" value="1"/>
</dbReference>
<keyword evidence="9 18" id="KW-1133">Transmembrane helix</keyword>
<evidence type="ECO:0000256" key="5">
    <source>
        <dbReference type="ARBA" id="ARBA00022448"/>
    </source>
</evidence>
<feature type="transmembrane region" description="Helical" evidence="18">
    <location>
        <begin position="34"/>
        <end position="52"/>
    </location>
</feature>
<reference evidence="20" key="1">
    <citation type="journal article" date="2019" name="Int. J. Syst. Evol. Microbiol.">
        <title>The Global Catalogue of Microorganisms (GCM) 10K type strain sequencing project: providing services to taxonomists for standard genome sequencing and annotation.</title>
        <authorList>
            <consortium name="The Broad Institute Genomics Platform"/>
            <consortium name="The Broad Institute Genome Sequencing Center for Infectious Disease"/>
            <person name="Wu L."/>
            <person name="Ma J."/>
        </authorList>
    </citation>
    <scope>NUCLEOTIDE SEQUENCE [LARGE SCALE GENOMIC DNA]</scope>
    <source>
        <strain evidence="20">CCUG 36956</strain>
    </source>
</reference>
<dbReference type="PANTHER" id="PTHR36835:SF1">
    <property type="entry name" value="CYTOCHROME BO(3) UBIQUINOL OXIDASE SUBUNIT 4"/>
    <property type="match status" value="1"/>
</dbReference>
<feature type="transmembrane region" description="Helical" evidence="18">
    <location>
        <begin position="64"/>
        <end position="83"/>
    </location>
</feature>
<name>A0ABW2J8D8_9BURK</name>
<comment type="similarity">
    <text evidence="2">Belongs to the cytochrome c oxidase bacterial subunit 4 family.</text>
</comment>
<dbReference type="EMBL" id="JBHTCC010000003">
    <property type="protein sequence ID" value="MFC7299676.1"/>
    <property type="molecule type" value="Genomic_DNA"/>
</dbReference>
<keyword evidence="8" id="KW-0249">Electron transport</keyword>
<sequence>MSDHHANTAHAAHDDGHGHHGHEDHVDHGSLKTYAIGFILSVILTAIPFWLVMGKVISNSSTTAFVILGFAAVQIVVHMIYFLHMNTKSEGGWSMLALVFTIMVVVIMLVGSIWVMYHLNTNMMPHMADPTGEMLMPSANPAVTPHMNHK</sequence>
<evidence type="ECO:0000256" key="9">
    <source>
        <dbReference type="ARBA" id="ARBA00022989"/>
    </source>
</evidence>
<dbReference type="InterPro" id="IPR005171">
    <property type="entry name" value="Cyt_c_oxidase_su4_prok"/>
</dbReference>
<proteinExistence type="inferred from homology"/>
<dbReference type="InterPro" id="IPR050968">
    <property type="entry name" value="Cytochrome_c_oxidase_bac_sub4"/>
</dbReference>
<evidence type="ECO:0000256" key="4">
    <source>
        <dbReference type="ARBA" id="ARBA00014689"/>
    </source>
</evidence>
<feature type="region of interest" description="Disordered" evidence="17">
    <location>
        <begin position="1"/>
        <end position="24"/>
    </location>
</feature>
<protein>
    <recommendedName>
        <fullName evidence="4">Cytochrome bo(3) ubiquinol oxidase subunit 4</fullName>
    </recommendedName>
    <alternativeName>
        <fullName evidence="16">Cytochrome o ubiquinol oxidase subunit 4</fullName>
    </alternativeName>
    <alternativeName>
        <fullName evidence="13">Oxidase bo(3) subunit 4</fullName>
    </alternativeName>
    <alternativeName>
        <fullName evidence="14">Ubiquinol oxidase polypeptide IV</fullName>
    </alternativeName>
    <alternativeName>
        <fullName evidence="15">Ubiquinol oxidase subunit 4</fullName>
    </alternativeName>
</protein>